<dbReference type="InterPro" id="IPR003736">
    <property type="entry name" value="PAAI_dom"/>
</dbReference>
<proteinExistence type="inferred from homology"/>
<sequence>METRVSGRESVNDSDAAAAAAAAAAVDHDNHVFRLLEMRDVDIPEGADLAMTIPVTPQVTNLRGGLQGGLIATLIDVVAGRAAGLALPDGDSAATADMNVRFLSAVTVGPAHATARILRRGKSLIVVQVDVRDEGRDVLAAVATLSFSVLPLRPGQPRVRAVDRTPRAETS</sequence>
<keyword evidence="2" id="KW-0378">Hydrolase</keyword>
<name>A0ABP6H0I4_9ACTN</name>
<dbReference type="EMBL" id="BAAATZ010000029">
    <property type="protein sequence ID" value="GAA2734166.1"/>
    <property type="molecule type" value="Genomic_DNA"/>
</dbReference>
<reference evidence="5" key="1">
    <citation type="journal article" date="2019" name="Int. J. Syst. Evol. Microbiol.">
        <title>The Global Catalogue of Microorganisms (GCM) 10K type strain sequencing project: providing services to taxonomists for standard genome sequencing and annotation.</title>
        <authorList>
            <consortium name="The Broad Institute Genomics Platform"/>
            <consortium name="The Broad Institute Genome Sequencing Center for Infectious Disease"/>
            <person name="Wu L."/>
            <person name="Ma J."/>
        </authorList>
    </citation>
    <scope>NUCLEOTIDE SEQUENCE [LARGE SCALE GENOMIC DNA]</scope>
    <source>
        <strain evidence="5">JCM 8201</strain>
    </source>
</reference>
<comment type="caution">
    <text evidence="4">The sequence shown here is derived from an EMBL/GenBank/DDBJ whole genome shotgun (WGS) entry which is preliminary data.</text>
</comment>
<dbReference type="InterPro" id="IPR006683">
    <property type="entry name" value="Thioestr_dom"/>
</dbReference>
<protein>
    <recommendedName>
        <fullName evidence="3">Thioesterase domain-containing protein</fullName>
    </recommendedName>
</protein>
<evidence type="ECO:0000259" key="3">
    <source>
        <dbReference type="Pfam" id="PF03061"/>
    </source>
</evidence>
<gene>
    <name evidence="4" type="ORF">GCM10010439_55880</name>
</gene>
<dbReference type="Proteomes" id="UP001501842">
    <property type="component" value="Unassembled WGS sequence"/>
</dbReference>
<dbReference type="RefSeq" id="WP_344454536.1">
    <property type="nucleotide sequence ID" value="NZ_BAAATZ010000029.1"/>
</dbReference>
<dbReference type="NCBIfam" id="TIGR00369">
    <property type="entry name" value="unchar_dom_1"/>
    <property type="match status" value="1"/>
</dbReference>
<evidence type="ECO:0000313" key="5">
    <source>
        <dbReference type="Proteomes" id="UP001501842"/>
    </source>
</evidence>
<dbReference type="InterPro" id="IPR029069">
    <property type="entry name" value="HotDog_dom_sf"/>
</dbReference>
<dbReference type="Gene3D" id="3.10.129.10">
    <property type="entry name" value="Hotdog Thioesterase"/>
    <property type="match status" value="1"/>
</dbReference>
<organism evidence="4 5">
    <name type="scientific">Actinocorallia aurantiaca</name>
    <dbReference type="NCBI Taxonomy" id="46204"/>
    <lineage>
        <taxon>Bacteria</taxon>
        <taxon>Bacillati</taxon>
        <taxon>Actinomycetota</taxon>
        <taxon>Actinomycetes</taxon>
        <taxon>Streptosporangiales</taxon>
        <taxon>Thermomonosporaceae</taxon>
        <taxon>Actinocorallia</taxon>
    </lineage>
</organism>
<dbReference type="PANTHER" id="PTHR21660">
    <property type="entry name" value="THIOESTERASE SUPERFAMILY MEMBER-RELATED"/>
    <property type="match status" value="1"/>
</dbReference>
<evidence type="ECO:0000313" key="4">
    <source>
        <dbReference type="EMBL" id="GAA2734166.1"/>
    </source>
</evidence>
<accession>A0ABP6H0I4</accession>
<keyword evidence="5" id="KW-1185">Reference proteome</keyword>
<evidence type="ECO:0000256" key="1">
    <source>
        <dbReference type="ARBA" id="ARBA00008324"/>
    </source>
</evidence>
<dbReference type="Pfam" id="PF03061">
    <property type="entry name" value="4HBT"/>
    <property type="match status" value="1"/>
</dbReference>
<feature type="domain" description="Thioesterase" evidence="3">
    <location>
        <begin position="68"/>
        <end position="138"/>
    </location>
</feature>
<evidence type="ECO:0000256" key="2">
    <source>
        <dbReference type="ARBA" id="ARBA00022801"/>
    </source>
</evidence>
<dbReference type="SUPFAM" id="SSF54637">
    <property type="entry name" value="Thioesterase/thiol ester dehydrase-isomerase"/>
    <property type="match status" value="1"/>
</dbReference>
<comment type="similarity">
    <text evidence="1">Belongs to the thioesterase PaaI family.</text>
</comment>
<dbReference type="PANTHER" id="PTHR21660:SF1">
    <property type="entry name" value="ACYL-COENZYME A THIOESTERASE 13"/>
    <property type="match status" value="1"/>
</dbReference>
<dbReference type="InterPro" id="IPR039298">
    <property type="entry name" value="ACOT13"/>
</dbReference>
<dbReference type="CDD" id="cd03443">
    <property type="entry name" value="PaaI_thioesterase"/>
    <property type="match status" value="1"/>
</dbReference>